<keyword evidence="2" id="KW-0169">Cobalamin biosynthesis</keyword>
<evidence type="ECO:0000313" key="7">
    <source>
        <dbReference type="EMBL" id="AIS51533.1"/>
    </source>
</evidence>
<dbReference type="AlphaFoldDB" id="A0A097AP07"/>
<dbReference type="Gene3D" id="3.40.1010.10">
    <property type="entry name" value="Cobalt-precorrin-4 Transmethylase, Domain 1"/>
    <property type="match status" value="1"/>
</dbReference>
<dbReference type="KEGG" id="tki:TKV_c03280"/>
<evidence type="ECO:0000256" key="5">
    <source>
        <dbReference type="ARBA" id="ARBA00022691"/>
    </source>
</evidence>
<name>A0A097AP07_THEKI</name>
<keyword evidence="5" id="KW-0949">S-adenosyl-L-methionine</keyword>
<evidence type="ECO:0000256" key="4">
    <source>
        <dbReference type="ARBA" id="ARBA00022679"/>
    </source>
</evidence>
<dbReference type="PANTHER" id="PTHR47036">
    <property type="entry name" value="COBALT-FACTOR III C(17)-METHYLTRANSFERASE-RELATED"/>
    <property type="match status" value="1"/>
</dbReference>
<dbReference type="CDD" id="cd11646">
    <property type="entry name" value="Precorrin_3B_C17_MT"/>
    <property type="match status" value="1"/>
</dbReference>
<dbReference type="Gene3D" id="3.30.950.10">
    <property type="entry name" value="Methyltransferase, Cobalt-precorrin-4 Transmethylase, Domain 2"/>
    <property type="match status" value="1"/>
</dbReference>
<dbReference type="HOGENOM" id="CLU_047948_2_0_9"/>
<protein>
    <submittedName>
        <fullName evidence="7">Cobalt-precorrin-3B C(17)-methyltransferase CbiH</fullName>
        <ecNumber evidence="7">2.1.1.-</ecNumber>
    </submittedName>
</protein>
<dbReference type="GO" id="GO:0032259">
    <property type="term" value="P:methylation"/>
    <property type="evidence" value="ECO:0007669"/>
    <property type="project" value="UniProtKB-KW"/>
</dbReference>
<dbReference type="EMBL" id="CP009170">
    <property type="protein sequence ID" value="AIS51533.1"/>
    <property type="molecule type" value="Genomic_DNA"/>
</dbReference>
<dbReference type="PANTHER" id="PTHR47036:SF1">
    <property type="entry name" value="COBALT-FACTOR III C(17)-METHYLTRANSFERASE-RELATED"/>
    <property type="match status" value="1"/>
</dbReference>
<dbReference type="RefSeq" id="WP_029688782.1">
    <property type="nucleotide sequence ID" value="NZ_CP009170.1"/>
</dbReference>
<evidence type="ECO:0000256" key="3">
    <source>
        <dbReference type="ARBA" id="ARBA00022603"/>
    </source>
</evidence>
<comment type="pathway">
    <text evidence="1">Cofactor biosynthesis; adenosylcobalamin biosynthesis.</text>
</comment>
<feature type="domain" description="Tetrapyrrole methylase" evidence="6">
    <location>
        <begin position="6"/>
        <end position="210"/>
    </location>
</feature>
<dbReference type="InterPro" id="IPR014776">
    <property type="entry name" value="4pyrrole_Mease_sub2"/>
</dbReference>
<keyword evidence="3 7" id="KW-0489">Methyltransferase</keyword>
<evidence type="ECO:0000259" key="6">
    <source>
        <dbReference type="Pfam" id="PF00590"/>
    </source>
</evidence>
<dbReference type="SUPFAM" id="SSF53790">
    <property type="entry name" value="Tetrapyrrole methylase"/>
    <property type="match status" value="1"/>
</dbReference>
<keyword evidence="4 7" id="KW-0808">Transferase</keyword>
<organism evidence="7 8">
    <name type="scientific">Thermoanaerobacter kivui</name>
    <name type="common">Acetogenium kivui</name>
    <dbReference type="NCBI Taxonomy" id="2325"/>
    <lineage>
        <taxon>Bacteria</taxon>
        <taxon>Bacillati</taxon>
        <taxon>Bacillota</taxon>
        <taxon>Clostridia</taxon>
        <taxon>Thermoanaerobacterales</taxon>
        <taxon>Thermoanaerobacteraceae</taxon>
        <taxon>Thermoanaerobacter</taxon>
    </lineage>
</organism>
<sequence length="243" mass="26862">MGWIKVVGIGPGDINDMTLKAYNALKECDVVVGYTTYINLIKPLIEDKEVISSGMRKEVDRCKKAVELALQGKNICIVSSGDAGIYGMAGLMYEVVHKENIDLEIEVIPGVTALNSAAAILGAPVMQDFAVISLSDHLIPWQVIEKRLELSSQADFIIVLYNPKSKERPENLIKAQKIIMKYKKGDIPVGIVKNASREGQETVITTLKEMANHEIDMRTIIIIGNESTYVRNGKMITPRGYIL</sequence>
<dbReference type="InterPro" id="IPR014777">
    <property type="entry name" value="4pyrrole_Mease_sub1"/>
</dbReference>
<dbReference type="OrthoDB" id="9772960at2"/>
<dbReference type="eggNOG" id="COG1010">
    <property type="taxonomic scope" value="Bacteria"/>
</dbReference>
<proteinExistence type="predicted"/>
<accession>A0A097AP07</accession>
<dbReference type="Proteomes" id="UP000029669">
    <property type="component" value="Chromosome"/>
</dbReference>
<dbReference type="InterPro" id="IPR000878">
    <property type="entry name" value="4pyrrol_Mease"/>
</dbReference>
<reference evidence="8" key="1">
    <citation type="journal article" date="2015" name="Genome Announc.">
        <title>Whole-Genome Sequences of 80 Environmental and Clinical Isolates of Burkholderia pseudomallei.</title>
        <authorList>
            <person name="Johnson S.L."/>
            <person name="Baker A.L."/>
            <person name="Chain P.S."/>
            <person name="Currie B.J."/>
            <person name="Daligault H.E."/>
            <person name="Davenport K.W."/>
            <person name="Davis C.B."/>
            <person name="Inglis T.J."/>
            <person name="Kaestli M."/>
            <person name="Koren S."/>
            <person name="Mayo M."/>
            <person name="Merritt A.J."/>
            <person name="Price E.P."/>
            <person name="Sarovich D.S."/>
            <person name="Warner J."/>
            <person name="Rosovitz M.J."/>
        </authorList>
    </citation>
    <scope>NUCLEOTIDE SEQUENCE [LARGE SCALE GENOMIC DNA]</scope>
    <source>
        <strain evidence="8">DSM 2030</strain>
    </source>
</reference>
<dbReference type="InterPro" id="IPR035996">
    <property type="entry name" value="4pyrrol_Methylase_sf"/>
</dbReference>
<dbReference type="InterPro" id="IPR051810">
    <property type="entry name" value="Precorrin_MeTrfase"/>
</dbReference>
<evidence type="ECO:0000256" key="1">
    <source>
        <dbReference type="ARBA" id="ARBA00004953"/>
    </source>
</evidence>
<evidence type="ECO:0000256" key="2">
    <source>
        <dbReference type="ARBA" id="ARBA00022573"/>
    </source>
</evidence>
<dbReference type="EC" id="2.1.1.-" evidence="7"/>
<keyword evidence="8" id="KW-1185">Reference proteome</keyword>
<dbReference type="GO" id="GO:0008168">
    <property type="term" value="F:methyltransferase activity"/>
    <property type="evidence" value="ECO:0007669"/>
    <property type="project" value="UniProtKB-KW"/>
</dbReference>
<gene>
    <name evidence="7" type="primary">cbiH</name>
    <name evidence="7" type="ORF">TKV_c03280</name>
</gene>
<dbReference type="UniPathway" id="UPA00148"/>
<dbReference type="GO" id="GO:0009236">
    <property type="term" value="P:cobalamin biosynthetic process"/>
    <property type="evidence" value="ECO:0007669"/>
    <property type="project" value="UniProtKB-UniPathway"/>
</dbReference>
<dbReference type="NCBIfam" id="TIGR01466">
    <property type="entry name" value="cobJ_cbiH"/>
    <property type="match status" value="1"/>
</dbReference>
<dbReference type="Pfam" id="PF00590">
    <property type="entry name" value="TP_methylase"/>
    <property type="match status" value="1"/>
</dbReference>
<dbReference type="STRING" id="2325.TKV_c03280"/>
<evidence type="ECO:0000313" key="8">
    <source>
        <dbReference type="Proteomes" id="UP000029669"/>
    </source>
</evidence>
<dbReference type="InterPro" id="IPR006363">
    <property type="entry name" value="Cbl_synth_CobJ/CibH_dom"/>
</dbReference>